<feature type="transmembrane region" description="Helical" evidence="10">
    <location>
        <begin position="68"/>
        <end position="86"/>
    </location>
</feature>
<feature type="transmembrane region" description="Helical" evidence="10">
    <location>
        <begin position="236"/>
        <end position="254"/>
    </location>
</feature>
<proteinExistence type="inferred from homology"/>
<dbReference type="GO" id="GO:0005789">
    <property type="term" value="C:endoplasmic reticulum membrane"/>
    <property type="evidence" value="ECO:0007669"/>
    <property type="project" value="TreeGrafter"/>
</dbReference>
<keyword evidence="6 10" id="KW-1133">Transmembrane helix</keyword>
<dbReference type="GO" id="GO:0034626">
    <property type="term" value="P:fatty acid elongation, polyunsaturated fatty acid"/>
    <property type="evidence" value="ECO:0007669"/>
    <property type="project" value="TreeGrafter"/>
</dbReference>
<evidence type="ECO:0000256" key="5">
    <source>
        <dbReference type="ARBA" id="ARBA00022832"/>
    </source>
</evidence>
<evidence type="ECO:0000313" key="11">
    <source>
        <dbReference type="EMBL" id="CAH1121077.1"/>
    </source>
</evidence>
<dbReference type="GO" id="GO:0030148">
    <property type="term" value="P:sphingolipid biosynthetic process"/>
    <property type="evidence" value="ECO:0007669"/>
    <property type="project" value="TreeGrafter"/>
</dbReference>
<keyword evidence="4 10" id="KW-0812">Transmembrane</keyword>
<dbReference type="Proteomes" id="UP001152799">
    <property type="component" value="Chromosome 1"/>
</dbReference>
<dbReference type="GO" id="GO:0009922">
    <property type="term" value="F:fatty acid elongase activity"/>
    <property type="evidence" value="ECO:0007669"/>
    <property type="project" value="UniProtKB-EC"/>
</dbReference>
<dbReference type="InterPro" id="IPR030457">
    <property type="entry name" value="ELO_CS"/>
</dbReference>
<dbReference type="Pfam" id="PF01151">
    <property type="entry name" value="ELO"/>
    <property type="match status" value="1"/>
</dbReference>
<comment type="subcellular location">
    <subcellularLocation>
        <location evidence="1">Membrane</location>
        <topology evidence="1">Multi-pass membrane protein</topology>
    </subcellularLocation>
</comment>
<dbReference type="PANTHER" id="PTHR11157:SF21">
    <property type="entry name" value="ELONGATION OF VERY LONG CHAIN FATTY ACIDS PROTEIN"/>
    <property type="match status" value="1"/>
</dbReference>
<evidence type="ECO:0000256" key="8">
    <source>
        <dbReference type="ARBA" id="ARBA00023136"/>
    </source>
</evidence>
<feature type="transmembrane region" description="Helical" evidence="10">
    <location>
        <begin position="28"/>
        <end position="48"/>
    </location>
</feature>
<keyword evidence="5 10" id="KW-0276">Fatty acid metabolism</keyword>
<keyword evidence="9 10" id="KW-0275">Fatty acid biosynthesis</keyword>
<keyword evidence="3 10" id="KW-0808">Transferase</keyword>
<organism evidence="11 12">
    <name type="scientific">Ceutorhynchus assimilis</name>
    <name type="common">cabbage seed weevil</name>
    <dbReference type="NCBI Taxonomy" id="467358"/>
    <lineage>
        <taxon>Eukaryota</taxon>
        <taxon>Metazoa</taxon>
        <taxon>Ecdysozoa</taxon>
        <taxon>Arthropoda</taxon>
        <taxon>Hexapoda</taxon>
        <taxon>Insecta</taxon>
        <taxon>Pterygota</taxon>
        <taxon>Neoptera</taxon>
        <taxon>Endopterygota</taxon>
        <taxon>Coleoptera</taxon>
        <taxon>Polyphaga</taxon>
        <taxon>Cucujiformia</taxon>
        <taxon>Curculionidae</taxon>
        <taxon>Ceutorhynchinae</taxon>
        <taxon>Ceutorhynchus</taxon>
    </lineage>
</organism>
<dbReference type="GO" id="GO:0034625">
    <property type="term" value="P:fatty acid elongation, monounsaturated fatty acid"/>
    <property type="evidence" value="ECO:0007669"/>
    <property type="project" value="TreeGrafter"/>
</dbReference>
<reference evidence="11" key="1">
    <citation type="submission" date="2022-01" db="EMBL/GenBank/DDBJ databases">
        <authorList>
            <person name="King R."/>
        </authorList>
    </citation>
    <scope>NUCLEOTIDE SEQUENCE</scope>
</reference>
<evidence type="ECO:0000256" key="9">
    <source>
        <dbReference type="ARBA" id="ARBA00023160"/>
    </source>
</evidence>
<comment type="catalytic activity">
    <reaction evidence="10">
        <text>a very-long-chain acyl-CoA + malonyl-CoA + H(+) = a very-long-chain 3-oxoacyl-CoA + CO2 + CoA</text>
        <dbReference type="Rhea" id="RHEA:32727"/>
        <dbReference type="ChEBI" id="CHEBI:15378"/>
        <dbReference type="ChEBI" id="CHEBI:16526"/>
        <dbReference type="ChEBI" id="CHEBI:57287"/>
        <dbReference type="ChEBI" id="CHEBI:57384"/>
        <dbReference type="ChEBI" id="CHEBI:90725"/>
        <dbReference type="ChEBI" id="CHEBI:90736"/>
        <dbReference type="EC" id="2.3.1.199"/>
    </reaction>
</comment>
<comment type="similarity">
    <text evidence="10">Belongs to the ELO family.</text>
</comment>
<feature type="transmembrane region" description="Helical" evidence="10">
    <location>
        <begin position="168"/>
        <end position="187"/>
    </location>
</feature>
<evidence type="ECO:0000256" key="6">
    <source>
        <dbReference type="ARBA" id="ARBA00022989"/>
    </source>
</evidence>
<gene>
    <name evidence="11" type="ORF">CEUTPL_LOCUS211</name>
</gene>
<evidence type="ECO:0000256" key="4">
    <source>
        <dbReference type="ARBA" id="ARBA00022692"/>
    </source>
</evidence>
<dbReference type="PROSITE" id="PS01188">
    <property type="entry name" value="ELO"/>
    <property type="match status" value="1"/>
</dbReference>
<keyword evidence="7 10" id="KW-0443">Lipid metabolism</keyword>
<keyword evidence="2 10" id="KW-0444">Lipid biosynthesis</keyword>
<evidence type="ECO:0000313" key="12">
    <source>
        <dbReference type="Proteomes" id="UP001152799"/>
    </source>
</evidence>
<keyword evidence="12" id="KW-1185">Reference proteome</keyword>
<evidence type="ECO:0000256" key="10">
    <source>
        <dbReference type="RuleBase" id="RU361115"/>
    </source>
</evidence>
<feature type="transmembrane region" description="Helical" evidence="10">
    <location>
        <begin position="115"/>
        <end position="133"/>
    </location>
</feature>
<dbReference type="InterPro" id="IPR002076">
    <property type="entry name" value="ELO_fam"/>
</dbReference>
<name>A0A9P0DKC8_9CUCU</name>
<sequence>MALLLKRGYETYFYCIQELADPRAEEYFMLRSPIPTLIILFFWFKFVFKWGPDYMKDRKPMELKKVMMVYNVIQVFINGMIVYYTFRSKHLVNFKCMPIDYSDSYWGQKFLYLSHMYYLLKIADLLDTVFFILRKKSGHVSFLHTYHHFMMVLAGWVGAKFLPGGHSYFLGLANCTVHTILYSYYLLTAYDSKYSKLLWLKKFITQAQLLQFVFLLFAFGSLLFSTDCSYPKGINLFFVPQNTFMIVLFSDFYIRNYYLEPKRRRKLAEQARFGNEQAKLENDS</sequence>
<keyword evidence="8 10" id="KW-0472">Membrane</keyword>
<dbReference type="OrthoDB" id="434092at2759"/>
<protein>
    <recommendedName>
        <fullName evidence="10">Elongation of very long chain fatty acids protein</fullName>
        <ecNumber evidence="10">2.3.1.199</ecNumber>
    </recommendedName>
    <alternativeName>
        <fullName evidence="10">Very-long-chain 3-oxoacyl-CoA synthase</fullName>
    </alternativeName>
</protein>
<evidence type="ECO:0000256" key="7">
    <source>
        <dbReference type="ARBA" id="ARBA00023098"/>
    </source>
</evidence>
<dbReference type="EC" id="2.3.1.199" evidence="10"/>
<dbReference type="GO" id="GO:0042761">
    <property type="term" value="P:very long-chain fatty acid biosynthetic process"/>
    <property type="evidence" value="ECO:0007669"/>
    <property type="project" value="TreeGrafter"/>
</dbReference>
<evidence type="ECO:0000256" key="1">
    <source>
        <dbReference type="ARBA" id="ARBA00004141"/>
    </source>
</evidence>
<evidence type="ECO:0000256" key="3">
    <source>
        <dbReference type="ARBA" id="ARBA00022679"/>
    </source>
</evidence>
<dbReference type="PANTHER" id="PTHR11157">
    <property type="entry name" value="FATTY ACID ACYL TRANSFERASE-RELATED"/>
    <property type="match status" value="1"/>
</dbReference>
<dbReference type="AlphaFoldDB" id="A0A9P0DKC8"/>
<feature type="transmembrane region" description="Helical" evidence="10">
    <location>
        <begin position="145"/>
        <end position="162"/>
    </location>
</feature>
<feature type="transmembrane region" description="Helical" evidence="10">
    <location>
        <begin position="207"/>
        <end position="224"/>
    </location>
</feature>
<dbReference type="GO" id="GO:0019367">
    <property type="term" value="P:fatty acid elongation, saturated fatty acid"/>
    <property type="evidence" value="ECO:0007669"/>
    <property type="project" value="TreeGrafter"/>
</dbReference>
<accession>A0A9P0DKC8</accession>
<evidence type="ECO:0000256" key="2">
    <source>
        <dbReference type="ARBA" id="ARBA00022516"/>
    </source>
</evidence>
<dbReference type="EMBL" id="OU892277">
    <property type="protein sequence ID" value="CAH1121077.1"/>
    <property type="molecule type" value="Genomic_DNA"/>
</dbReference>